<feature type="compositionally biased region" description="Low complexity" evidence="1">
    <location>
        <begin position="127"/>
        <end position="170"/>
    </location>
</feature>
<dbReference type="InterPro" id="IPR008965">
    <property type="entry name" value="CBM2/CBM3_carb-bd_dom_sf"/>
</dbReference>
<evidence type="ECO:0000256" key="2">
    <source>
        <dbReference type="SAM" id="SignalP"/>
    </source>
</evidence>
<dbReference type="Proteomes" id="UP001490816">
    <property type="component" value="Unassembled WGS sequence"/>
</dbReference>
<reference evidence="3 4" key="1">
    <citation type="submission" date="2024-03" db="EMBL/GenBank/DDBJ databases">
        <title>Human intestinal bacterial collection.</title>
        <authorList>
            <person name="Pauvert C."/>
            <person name="Hitch T.C.A."/>
            <person name="Clavel T."/>
        </authorList>
    </citation>
    <scope>NUCLEOTIDE SEQUENCE [LARGE SCALE GENOMIC DNA]</scope>
    <source>
        <strain evidence="3 4">CLA-JM-H38</strain>
    </source>
</reference>
<name>A0ABV1F819_9FIRM</name>
<dbReference type="RefSeq" id="WP_303666267.1">
    <property type="nucleotide sequence ID" value="NZ_JBBMEZ010000002.1"/>
</dbReference>
<feature type="chain" id="PRO_5047536507" evidence="2">
    <location>
        <begin position="27"/>
        <end position="316"/>
    </location>
</feature>
<evidence type="ECO:0000256" key="1">
    <source>
        <dbReference type="SAM" id="MobiDB-lite"/>
    </source>
</evidence>
<proteinExistence type="predicted"/>
<feature type="compositionally biased region" description="Low complexity" evidence="1">
    <location>
        <begin position="85"/>
        <end position="119"/>
    </location>
</feature>
<evidence type="ECO:0000313" key="4">
    <source>
        <dbReference type="Proteomes" id="UP001490816"/>
    </source>
</evidence>
<gene>
    <name evidence="3" type="ORF">WMO39_01275</name>
</gene>
<feature type="signal peptide" evidence="2">
    <location>
        <begin position="1"/>
        <end position="26"/>
    </location>
</feature>
<sequence>MRSYGKKKNYCLIAALASLVAFSTMAASVMSGCGENSDEQKTTEIVHETRIDTQIETKIETYTEVVTDAQGNTEYVKETKAVPVNNNAGGNSKSGDSGNNSENSGGSSSGKNSNSQQSSVIEKSETSKTTNNSSSKTDSGKTNNNKNNNNNSNKNNNNSNKNNNSSSSKSDSSKSDDSNSKSLKIGGKTFNVGDTIVCTYKLKTPAVLENYQARIKYDSSKLTCKSAKMSEPAKNGAMLNIKIAGEISLSGVNIGDGYDYTNGGTFMTVVYEVKGGGSTSPSYHWEVACRASDSKNLIDKKGKPASGFKLSSSYKD</sequence>
<keyword evidence="4" id="KW-1185">Reference proteome</keyword>
<dbReference type="SUPFAM" id="SSF49384">
    <property type="entry name" value="Carbohydrate-binding domain"/>
    <property type="match status" value="1"/>
</dbReference>
<dbReference type="EMBL" id="JBBMEZ010000002">
    <property type="protein sequence ID" value="MEQ2468965.1"/>
    <property type="molecule type" value="Genomic_DNA"/>
</dbReference>
<evidence type="ECO:0000313" key="3">
    <source>
        <dbReference type="EMBL" id="MEQ2468965.1"/>
    </source>
</evidence>
<keyword evidence="2" id="KW-0732">Signal</keyword>
<protein>
    <submittedName>
        <fullName evidence="3">Cohesin domain-containing protein</fullName>
    </submittedName>
</protein>
<feature type="region of interest" description="Disordered" evidence="1">
    <location>
        <begin position="76"/>
        <end position="186"/>
    </location>
</feature>
<comment type="caution">
    <text evidence="3">The sequence shown here is derived from an EMBL/GenBank/DDBJ whole genome shotgun (WGS) entry which is preliminary data.</text>
</comment>
<accession>A0ABV1F819</accession>
<organism evidence="3 4">
    <name type="scientific">Ruminococcoides intestinale</name>
    <dbReference type="NCBI Taxonomy" id="3133162"/>
    <lineage>
        <taxon>Bacteria</taxon>
        <taxon>Bacillati</taxon>
        <taxon>Bacillota</taxon>
        <taxon>Clostridia</taxon>
        <taxon>Eubacteriales</taxon>
        <taxon>Oscillospiraceae</taxon>
        <taxon>Ruminococcoides</taxon>
    </lineage>
</organism>
<dbReference type="Gene3D" id="2.60.40.680">
    <property type="match status" value="1"/>
</dbReference>
<dbReference type="PROSITE" id="PS51257">
    <property type="entry name" value="PROKAR_LIPOPROTEIN"/>
    <property type="match status" value="1"/>
</dbReference>
<dbReference type="CDD" id="cd08547">
    <property type="entry name" value="Type_II_cohesin"/>
    <property type="match status" value="1"/>
</dbReference>